<dbReference type="Pfam" id="PF07714">
    <property type="entry name" value="PK_Tyr_Ser-Thr"/>
    <property type="match status" value="1"/>
</dbReference>
<dbReference type="InterPro" id="IPR011009">
    <property type="entry name" value="Kinase-like_dom_sf"/>
</dbReference>
<dbReference type="InterPro" id="IPR051681">
    <property type="entry name" value="Ser/Thr_Kinases-Pseudokinases"/>
</dbReference>
<dbReference type="AlphaFoldDB" id="A0AAV1V2C8"/>
<dbReference type="PANTHER" id="PTHR44329">
    <property type="entry name" value="SERINE/THREONINE-PROTEIN KINASE TNNI3K-RELATED"/>
    <property type="match status" value="1"/>
</dbReference>
<evidence type="ECO:0000256" key="1">
    <source>
        <dbReference type="SAM" id="Phobius"/>
    </source>
</evidence>
<evidence type="ECO:0000313" key="5">
    <source>
        <dbReference type="Proteomes" id="UP001162060"/>
    </source>
</evidence>
<reference evidence="4" key="1">
    <citation type="submission" date="2024-01" db="EMBL/GenBank/DDBJ databases">
        <authorList>
            <person name="Webb A."/>
        </authorList>
    </citation>
    <scope>NUCLEOTIDE SEQUENCE</scope>
    <source>
        <strain evidence="4">Pm1</strain>
    </source>
</reference>
<comment type="caution">
    <text evidence="4">The sequence shown here is derived from an EMBL/GenBank/DDBJ whole genome shotgun (WGS) entry which is preliminary data.</text>
</comment>
<keyword evidence="1" id="KW-1133">Transmembrane helix</keyword>
<keyword evidence="2" id="KW-0732">Signal</keyword>
<dbReference type="Gene3D" id="1.10.510.10">
    <property type="entry name" value="Transferase(Phosphotransferase) domain 1"/>
    <property type="match status" value="1"/>
</dbReference>
<feature type="chain" id="PRO_5043370901" description="Protein kinase domain-containing protein" evidence="2">
    <location>
        <begin position="20"/>
        <end position="647"/>
    </location>
</feature>
<feature type="domain" description="Protein kinase" evidence="3">
    <location>
        <begin position="376"/>
        <end position="647"/>
    </location>
</feature>
<dbReference type="EMBL" id="CAKLBY020000251">
    <property type="protein sequence ID" value="CAK7939923.1"/>
    <property type="molecule type" value="Genomic_DNA"/>
</dbReference>
<dbReference type="GO" id="GO:0004674">
    <property type="term" value="F:protein serine/threonine kinase activity"/>
    <property type="evidence" value="ECO:0007669"/>
    <property type="project" value="TreeGrafter"/>
</dbReference>
<dbReference type="Proteomes" id="UP001162060">
    <property type="component" value="Unassembled WGS sequence"/>
</dbReference>
<keyword evidence="1" id="KW-0472">Membrane</keyword>
<organism evidence="4 5">
    <name type="scientific">Peronospora matthiolae</name>
    <dbReference type="NCBI Taxonomy" id="2874970"/>
    <lineage>
        <taxon>Eukaryota</taxon>
        <taxon>Sar</taxon>
        <taxon>Stramenopiles</taxon>
        <taxon>Oomycota</taxon>
        <taxon>Peronosporomycetes</taxon>
        <taxon>Peronosporales</taxon>
        <taxon>Peronosporaceae</taxon>
        <taxon>Peronospora</taxon>
    </lineage>
</organism>
<dbReference type="PROSITE" id="PS50011">
    <property type="entry name" value="PROTEIN_KINASE_DOM"/>
    <property type="match status" value="1"/>
</dbReference>
<accession>A0AAV1V2C8</accession>
<name>A0AAV1V2C8_9STRA</name>
<feature type="transmembrane region" description="Helical" evidence="1">
    <location>
        <begin position="310"/>
        <end position="332"/>
    </location>
</feature>
<keyword evidence="1" id="KW-0812">Transmembrane</keyword>
<dbReference type="GO" id="GO:0005524">
    <property type="term" value="F:ATP binding"/>
    <property type="evidence" value="ECO:0007669"/>
    <property type="project" value="InterPro"/>
</dbReference>
<dbReference type="SUPFAM" id="SSF56112">
    <property type="entry name" value="Protein kinase-like (PK-like)"/>
    <property type="match status" value="1"/>
</dbReference>
<evidence type="ECO:0000313" key="4">
    <source>
        <dbReference type="EMBL" id="CAK7939923.1"/>
    </source>
</evidence>
<dbReference type="InterPro" id="IPR001245">
    <property type="entry name" value="Ser-Thr/Tyr_kinase_cat_dom"/>
</dbReference>
<protein>
    <recommendedName>
        <fullName evidence="3">Protein kinase domain-containing protein</fullName>
    </recommendedName>
</protein>
<feature type="signal peptide" evidence="2">
    <location>
        <begin position="1"/>
        <end position="19"/>
    </location>
</feature>
<proteinExistence type="predicted"/>
<sequence length="647" mass="70412">MTTRDLLLLLLLQPSPASAMQHFILSSLGVAPPTSLNRTLVPLTLSSATLTDSPKPSLDVSPVTLDSYIVANEWILNNWSLPSAEESVMVDVQLTEWMDVNVSKLLIQAADKEVLEKELELSLVFGNGALRGLNGLVQIHVDGMKTAFESGWLPGDTHLNQLIFDATAVEELALQTSVTIEQVVIRSSKLSFPRMVLGLNTAVTTLTLMHNTIAGPIELTENEYNKLSNIAVFRATGNRVDMSRGEPMSCVREEMISGLAICIVKEVQSSATYADVLGGNDNNGVARARRILGSLSATIATSRDSSPAPVIVLISTCTVVLVVVLVVVMSFFRRVKSKARKLVDKRHSLTGRDDGSFLGPGGDTPSGVMDAGDAQIIADMDLGKGQVNLHKKLGTQGLWLGECKDTQVVALKFVPRELDMSIKEVNAVRMSYVPLRHDNIVHFLGSSWTDCEEVLIVVEHMAKGSLRSVLADTKIDLAWPQRLQMSKDICSGLNAVRSIEGINLSRNLTARSVLVDALLVCKVDIFDYALSLRTDWGPARSFGHGDIASRAPELLKGDKITAAAEVYALGVIFCEISSRSKLFEHELEERGPTLADIFIATEVVAQRLKPSPAEDAPAAFRALIVQCLCYEPSERPKLREVLDMFST</sequence>
<dbReference type="Gene3D" id="3.30.200.20">
    <property type="entry name" value="Phosphorylase Kinase, domain 1"/>
    <property type="match status" value="1"/>
</dbReference>
<gene>
    <name evidence="4" type="ORF">PM001_LOCUS25073</name>
</gene>
<dbReference type="InterPro" id="IPR000719">
    <property type="entry name" value="Prot_kinase_dom"/>
</dbReference>
<dbReference type="PANTHER" id="PTHR44329:SF214">
    <property type="entry name" value="PROTEIN KINASE DOMAIN-CONTAINING PROTEIN"/>
    <property type="match status" value="1"/>
</dbReference>
<evidence type="ECO:0000256" key="2">
    <source>
        <dbReference type="SAM" id="SignalP"/>
    </source>
</evidence>
<evidence type="ECO:0000259" key="3">
    <source>
        <dbReference type="PROSITE" id="PS50011"/>
    </source>
</evidence>